<organism evidence="2 3">
    <name type="scientific">Beta vulgaris subsp. vulgaris</name>
    <name type="common">Beet</name>
    <dbReference type="NCBI Taxonomy" id="3555"/>
    <lineage>
        <taxon>Eukaryota</taxon>
        <taxon>Viridiplantae</taxon>
        <taxon>Streptophyta</taxon>
        <taxon>Embryophyta</taxon>
        <taxon>Tracheophyta</taxon>
        <taxon>Spermatophyta</taxon>
        <taxon>Magnoliopsida</taxon>
        <taxon>eudicotyledons</taxon>
        <taxon>Gunneridae</taxon>
        <taxon>Pentapetalae</taxon>
        <taxon>Caryophyllales</taxon>
        <taxon>Chenopodiaceae</taxon>
        <taxon>Betoideae</taxon>
        <taxon>Beta</taxon>
    </lineage>
</organism>
<gene>
    <name evidence="2" type="ORF">BVRB_039900</name>
</gene>
<evidence type="ECO:0000313" key="2">
    <source>
        <dbReference type="EMBL" id="KMS65055.1"/>
    </source>
</evidence>
<accession>A0A0J8BH54</accession>
<keyword evidence="3" id="KW-1185">Reference proteome</keyword>
<dbReference type="Proteomes" id="UP000035740">
    <property type="component" value="Unassembled WGS sequence"/>
</dbReference>
<proteinExistence type="predicted"/>
<evidence type="ECO:0000256" key="1">
    <source>
        <dbReference type="SAM" id="MobiDB-lite"/>
    </source>
</evidence>
<sequence length="93" mass="10548">RPRPVNFQLRSGTAEARNEGAIPVRSALKEVQEMFPEPLDSADERDPGSDCDSIDSEDAEKKISTPPHHASLRNRRFLWFHIDSSILIIFGFQ</sequence>
<feature type="region of interest" description="Disordered" evidence="1">
    <location>
        <begin position="34"/>
        <end position="67"/>
    </location>
</feature>
<dbReference type="AlphaFoldDB" id="A0A0J8BH54"/>
<dbReference type="Gramene" id="KMS65055">
    <property type="protein sequence ID" value="KMS65055"/>
    <property type="gene ID" value="BVRB_039900"/>
</dbReference>
<reference evidence="2 3" key="1">
    <citation type="journal article" date="2014" name="Nature">
        <title>The genome of the recently domesticated crop plant sugar beet (Beta vulgaris).</title>
        <authorList>
            <person name="Dohm J.C."/>
            <person name="Minoche A.E."/>
            <person name="Holtgrawe D."/>
            <person name="Capella-Gutierrez S."/>
            <person name="Zakrzewski F."/>
            <person name="Tafer H."/>
            <person name="Rupp O."/>
            <person name="Sorensen T.R."/>
            <person name="Stracke R."/>
            <person name="Reinhardt R."/>
            <person name="Goesmann A."/>
            <person name="Kraft T."/>
            <person name="Schulz B."/>
            <person name="Stadler P.F."/>
            <person name="Schmidt T."/>
            <person name="Gabaldon T."/>
            <person name="Lehrach H."/>
            <person name="Weisshaar B."/>
            <person name="Himmelbauer H."/>
        </authorList>
    </citation>
    <scope>NUCLEOTIDE SEQUENCE [LARGE SCALE GENOMIC DNA]</scope>
    <source>
        <tissue evidence="2">Taproot</tissue>
    </source>
</reference>
<evidence type="ECO:0000313" key="3">
    <source>
        <dbReference type="Proteomes" id="UP000035740"/>
    </source>
</evidence>
<protein>
    <submittedName>
        <fullName evidence="2">Uncharacterized protein</fullName>
    </submittedName>
</protein>
<dbReference type="EMBL" id="KQ115607">
    <property type="protein sequence ID" value="KMS65055.1"/>
    <property type="molecule type" value="Genomic_DNA"/>
</dbReference>
<name>A0A0J8BH54_BETVV</name>
<feature type="non-terminal residue" evidence="2">
    <location>
        <position position="1"/>
    </location>
</feature>